<name>A0A645DIV4_9ZZZZ</name>
<protein>
    <recommendedName>
        <fullName evidence="1">DUF3887 domain-containing protein</fullName>
    </recommendedName>
</protein>
<dbReference type="Pfam" id="PF13026">
    <property type="entry name" value="DUF3887"/>
    <property type="match status" value="1"/>
</dbReference>
<dbReference type="Gene3D" id="3.10.450.590">
    <property type="match status" value="1"/>
</dbReference>
<organism evidence="2">
    <name type="scientific">bioreactor metagenome</name>
    <dbReference type="NCBI Taxonomy" id="1076179"/>
    <lineage>
        <taxon>unclassified sequences</taxon>
        <taxon>metagenomes</taxon>
        <taxon>ecological metagenomes</taxon>
    </lineage>
</organism>
<evidence type="ECO:0000313" key="2">
    <source>
        <dbReference type="EMBL" id="MPM88743.1"/>
    </source>
</evidence>
<comment type="caution">
    <text evidence="2">The sequence shown here is derived from an EMBL/GenBank/DDBJ whole genome shotgun (WGS) entry which is preliminary data.</text>
</comment>
<dbReference type="InterPro" id="IPR024981">
    <property type="entry name" value="DUF3887"/>
</dbReference>
<dbReference type="PROSITE" id="PS51257">
    <property type="entry name" value="PROKAR_LIPOPROTEIN"/>
    <property type="match status" value="1"/>
</dbReference>
<reference evidence="2" key="1">
    <citation type="submission" date="2019-08" db="EMBL/GenBank/DDBJ databases">
        <authorList>
            <person name="Kucharzyk K."/>
            <person name="Murdoch R.W."/>
            <person name="Higgins S."/>
            <person name="Loffler F."/>
        </authorList>
    </citation>
    <scope>NUCLEOTIDE SEQUENCE</scope>
</reference>
<proteinExistence type="predicted"/>
<sequence length="141" mass="15488">MLKNRNKAIFAVLLTVLFVTGTLTGCGTPALSPDFDEREVSETVQTVIDLVNDGDAQGLLDISTVQMRQALTEETLALIFEAIGECGEFEKIESVNIGGKTDKANGEEFAVVVVKAKYEIKNIIYTISFTKQMKLAGLYYR</sequence>
<feature type="domain" description="DUF3887" evidence="1">
    <location>
        <begin position="45"/>
        <end position="138"/>
    </location>
</feature>
<dbReference type="EMBL" id="VSSQ01036304">
    <property type="protein sequence ID" value="MPM88743.1"/>
    <property type="molecule type" value="Genomic_DNA"/>
</dbReference>
<gene>
    <name evidence="2" type="ORF">SDC9_135847</name>
</gene>
<dbReference type="AlphaFoldDB" id="A0A645DIV4"/>
<accession>A0A645DIV4</accession>
<evidence type="ECO:0000259" key="1">
    <source>
        <dbReference type="Pfam" id="PF13026"/>
    </source>
</evidence>